<organism evidence="3 4">
    <name type="scientific">Mycolicibacterium mucogenicum</name>
    <name type="common">Mycobacterium mucogenicum</name>
    <dbReference type="NCBI Taxonomy" id="56689"/>
    <lineage>
        <taxon>Bacteria</taxon>
        <taxon>Bacillati</taxon>
        <taxon>Actinomycetota</taxon>
        <taxon>Actinomycetes</taxon>
        <taxon>Mycobacteriales</taxon>
        <taxon>Mycobacteriaceae</taxon>
        <taxon>Mycolicibacterium</taxon>
    </lineage>
</organism>
<evidence type="ECO:0000313" key="4">
    <source>
        <dbReference type="Proteomes" id="UP000093898"/>
    </source>
</evidence>
<evidence type="ECO:0000313" key="3">
    <source>
        <dbReference type="EMBL" id="OBJ36194.1"/>
    </source>
</evidence>
<dbReference type="OrthoDB" id="4628813at2"/>
<comment type="caution">
    <text evidence="3">The sequence shown here is derived from an EMBL/GenBank/DDBJ whole genome shotgun (WGS) entry which is preliminary data.</text>
</comment>
<accession>A0A1A3GLF0</accession>
<feature type="region of interest" description="Disordered" evidence="1">
    <location>
        <begin position="96"/>
        <end position="115"/>
    </location>
</feature>
<dbReference type="RefSeq" id="WP_064986035.1">
    <property type="nucleotide sequence ID" value="NZ_LZLC01000250.1"/>
</dbReference>
<evidence type="ECO:0008006" key="5">
    <source>
        <dbReference type="Google" id="ProtNLM"/>
    </source>
</evidence>
<sequence length="150" mass="16238">MTNNFGRGTALLGGLLTVSALSLFGGGVASAQDPLIGKTYEEATAEIKNWTGKPVRATIVGDGLELEKCIVSAWRKDKKTGKFFLSLNCGNKIASAKDSGNSLASPEGRAQKRHDDTVDWLHEHPEHCLEMKAQHPDWFKKPMDGCEGVV</sequence>
<proteinExistence type="predicted"/>
<evidence type="ECO:0000256" key="2">
    <source>
        <dbReference type="SAM" id="SignalP"/>
    </source>
</evidence>
<feature type="signal peptide" evidence="2">
    <location>
        <begin position="1"/>
        <end position="31"/>
    </location>
</feature>
<dbReference type="AlphaFoldDB" id="A0A1A3GLF0"/>
<feature type="chain" id="PRO_5008323237" description="DUF3558 domain-containing protein" evidence="2">
    <location>
        <begin position="32"/>
        <end position="150"/>
    </location>
</feature>
<protein>
    <recommendedName>
        <fullName evidence="5">DUF3558 domain-containing protein</fullName>
    </recommendedName>
</protein>
<dbReference type="EMBL" id="LZLC01000250">
    <property type="protein sequence ID" value="OBJ36194.1"/>
    <property type="molecule type" value="Genomic_DNA"/>
</dbReference>
<name>A0A1A3GLF0_MYCMU</name>
<reference evidence="3 4" key="1">
    <citation type="submission" date="2016-06" db="EMBL/GenBank/DDBJ databases">
        <authorList>
            <person name="Kjaerup R.B."/>
            <person name="Dalgaard T.S."/>
            <person name="Juul-Madsen H.R."/>
        </authorList>
    </citation>
    <scope>NUCLEOTIDE SEQUENCE [LARGE SCALE GENOMIC DNA]</scope>
    <source>
        <strain evidence="3 4">1127319.6</strain>
    </source>
</reference>
<gene>
    <name evidence="3" type="ORF">A5630_07305</name>
</gene>
<evidence type="ECO:0000256" key="1">
    <source>
        <dbReference type="SAM" id="MobiDB-lite"/>
    </source>
</evidence>
<keyword evidence="2" id="KW-0732">Signal</keyword>
<dbReference type="Proteomes" id="UP000093898">
    <property type="component" value="Unassembled WGS sequence"/>
</dbReference>